<evidence type="ECO:0000313" key="2">
    <source>
        <dbReference type="EMBL" id="GCL46962.1"/>
    </source>
</evidence>
<sequence>MVERTSFDLSDGNLLLIELIEFYEILEREWIKVLDQWNHLKRVWHDSQSEEFEHFFDKLSSYDEEIEKSKSYLTFLAEQIKLGEKQNHNLNILKSLEVPIAVARIATAILGGVQSPSITSETLSERPAISSHARIPHESCSLNAGLDDNQQESTQPLIKVLDENDMLEEIYQQTQENNLRRRNKDLEISSLATNQPTSTDDE</sequence>
<dbReference type="EMBL" id="BJCH01000030">
    <property type="protein sequence ID" value="GCL46962.1"/>
    <property type="molecule type" value="Genomic_DNA"/>
</dbReference>
<accession>A0A6H9GLE5</accession>
<dbReference type="RefSeq" id="WP_159249880.1">
    <property type="nucleotide sequence ID" value="NZ_BJCH01000030.1"/>
</dbReference>
<dbReference type="Proteomes" id="UP000438874">
    <property type="component" value="Unassembled WGS sequence"/>
</dbReference>
<gene>
    <name evidence="2" type="ORF">NIES3787_26620</name>
</gene>
<dbReference type="Gene3D" id="1.10.287.850">
    <property type="entry name" value="HP0062-like domain"/>
    <property type="match status" value="1"/>
</dbReference>
<name>A0A6H9GLE5_MICAE</name>
<evidence type="ECO:0000313" key="3">
    <source>
        <dbReference type="Proteomes" id="UP000438874"/>
    </source>
</evidence>
<proteinExistence type="predicted"/>
<reference evidence="2 3" key="1">
    <citation type="submission" date="2019-02" db="EMBL/GenBank/DDBJ databases">
        <title>Draft genome sequence of Arthrospira platensis NIES-3787.</title>
        <authorList>
            <person name="Yamaguchi H."/>
            <person name="Suzuki S."/>
            <person name="Kawachi M."/>
        </authorList>
    </citation>
    <scope>NUCLEOTIDE SEQUENCE [LARGE SCALE GENOMIC DNA]</scope>
    <source>
        <strain evidence="2 3">NIES-3787</strain>
    </source>
</reference>
<dbReference type="AlphaFoldDB" id="A0A6H9GLE5"/>
<organism evidence="2 3">
    <name type="scientific">Microcystis aeruginosa NIES-3787</name>
    <dbReference type="NCBI Taxonomy" id="2517782"/>
    <lineage>
        <taxon>Bacteria</taxon>
        <taxon>Bacillati</taxon>
        <taxon>Cyanobacteriota</taxon>
        <taxon>Cyanophyceae</taxon>
        <taxon>Oscillatoriophycideae</taxon>
        <taxon>Chroococcales</taxon>
        <taxon>Microcystaceae</taxon>
        <taxon>Microcystis</taxon>
    </lineage>
</organism>
<comment type="caution">
    <text evidence="2">The sequence shown here is derived from an EMBL/GenBank/DDBJ whole genome shotgun (WGS) entry which is preliminary data.</text>
</comment>
<protein>
    <submittedName>
        <fullName evidence="2">Uncharacterized protein</fullName>
    </submittedName>
</protein>
<feature type="compositionally biased region" description="Polar residues" evidence="1">
    <location>
        <begin position="190"/>
        <end position="202"/>
    </location>
</feature>
<evidence type="ECO:0000256" key="1">
    <source>
        <dbReference type="SAM" id="MobiDB-lite"/>
    </source>
</evidence>
<feature type="region of interest" description="Disordered" evidence="1">
    <location>
        <begin position="175"/>
        <end position="202"/>
    </location>
</feature>